<organism evidence="2 3">
    <name type="scientific">Porites lobata</name>
    <dbReference type="NCBI Taxonomy" id="104759"/>
    <lineage>
        <taxon>Eukaryota</taxon>
        <taxon>Metazoa</taxon>
        <taxon>Cnidaria</taxon>
        <taxon>Anthozoa</taxon>
        <taxon>Hexacorallia</taxon>
        <taxon>Scleractinia</taxon>
        <taxon>Fungiina</taxon>
        <taxon>Poritidae</taxon>
        <taxon>Porites</taxon>
    </lineage>
</organism>
<evidence type="ECO:0000313" key="2">
    <source>
        <dbReference type="EMBL" id="CAH3112612.1"/>
    </source>
</evidence>
<accession>A0ABN8NK51</accession>
<evidence type="ECO:0008006" key="4">
    <source>
        <dbReference type="Google" id="ProtNLM"/>
    </source>
</evidence>
<gene>
    <name evidence="2" type="ORF">PLOB_00021406</name>
</gene>
<keyword evidence="1" id="KW-0812">Transmembrane</keyword>
<evidence type="ECO:0000313" key="3">
    <source>
        <dbReference type="Proteomes" id="UP001159405"/>
    </source>
</evidence>
<keyword evidence="1" id="KW-0472">Membrane</keyword>
<dbReference type="EMBL" id="CALNXK010000025">
    <property type="protein sequence ID" value="CAH3112612.1"/>
    <property type="molecule type" value="Genomic_DNA"/>
</dbReference>
<keyword evidence="3" id="KW-1185">Reference proteome</keyword>
<dbReference type="Proteomes" id="UP001159405">
    <property type="component" value="Unassembled WGS sequence"/>
</dbReference>
<feature type="transmembrane region" description="Helical" evidence="1">
    <location>
        <begin position="287"/>
        <end position="308"/>
    </location>
</feature>
<evidence type="ECO:0000256" key="1">
    <source>
        <dbReference type="SAM" id="Phobius"/>
    </source>
</evidence>
<name>A0ABN8NK51_9CNID</name>
<feature type="transmembrane region" description="Helical" evidence="1">
    <location>
        <begin position="194"/>
        <end position="214"/>
    </location>
</feature>
<protein>
    <recommendedName>
        <fullName evidence="4">Gustatory receptor</fullName>
    </recommendedName>
</protein>
<keyword evidence="1" id="KW-1133">Transmembrane helix</keyword>
<proteinExistence type="predicted"/>
<comment type="caution">
    <text evidence="2">The sequence shown here is derived from an EMBL/GenBank/DDBJ whole genome shotgun (WGS) entry which is preliminary data.</text>
</comment>
<feature type="transmembrane region" description="Helical" evidence="1">
    <location>
        <begin position="160"/>
        <end position="182"/>
    </location>
</feature>
<feature type="transmembrane region" description="Helical" evidence="1">
    <location>
        <begin position="41"/>
        <end position="60"/>
    </location>
</feature>
<reference evidence="2 3" key="1">
    <citation type="submission" date="2022-05" db="EMBL/GenBank/DDBJ databases">
        <authorList>
            <consortium name="Genoscope - CEA"/>
            <person name="William W."/>
        </authorList>
    </citation>
    <scope>NUCLEOTIDE SEQUENCE [LARGE SCALE GENOMIC DNA]</scope>
</reference>
<sequence>MYLSHLFGVFYFRSRDLENNLLNVRLQVTQMEEFRATLKRFKIGIILSYFFLVVPVLLFFNMEVWMHGRFQCNSSFKFLKSFVNHFVCFLHHPTRIYGVGNSLALSWTMYLLHQVCSVRLQQLLLKYLRWTESAEDAVYVHLTNYSRKVKSSCSHLTKWFVTHNIILTIATPLLCIDIIKAFHGKTTSNALHNGLFLGFLLHTVVIWVAPLYFAEQLQNHDEEFCSKVNEFCPGTFAELESELSSASVHFPNTNQDCYIFRSRNEVNKLLSYLRNRKSGFLMGSYSFQLKLSMVSVFLAMISFAIRVVG</sequence>